<reference evidence="1" key="2">
    <citation type="submission" date="2020-09" db="EMBL/GenBank/DDBJ databases">
        <authorList>
            <person name="Sun Q."/>
            <person name="Zhou Y."/>
        </authorList>
    </citation>
    <scope>NUCLEOTIDE SEQUENCE</scope>
    <source>
        <strain evidence="1">CGMCC 1.15478</strain>
    </source>
</reference>
<keyword evidence="2" id="KW-1185">Reference proteome</keyword>
<evidence type="ECO:0000313" key="2">
    <source>
        <dbReference type="Proteomes" id="UP000641514"/>
    </source>
</evidence>
<reference evidence="1" key="1">
    <citation type="journal article" date="2014" name="Int. J. Syst. Evol. Microbiol.">
        <title>Complete genome sequence of Corynebacterium casei LMG S-19264T (=DSM 44701T), isolated from a smear-ripened cheese.</title>
        <authorList>
            <consortium name="US DOE Joint Genome Institute (JGI-PGF)"/>
            <person name="Walter F."/>
            <person name="Albersmeier A."/>
            <person name="Kalinowski J."/>
            <person name="Ruckert C."/>
        </authorList>
    </citation>
    <scope>NUCLEOTIDE SEQUENCE</scope>
    <source>
        <strain evidence="1">CGMCC 1.15478</strain>
    </source>
</reference>
<evidence type="ECO:0000313" key="1">
    <source>
        <dbReference type="EMBL" id="GGC76921.1"/>
    </source>
</evidence>
<comment type="caution">
    <text evidence="1">The sequence shown here is derived from an EMBL/GenBank/DDBJ whole genome shotgun (WGS) entry which is preliminary data.</text>
</comment>
<name>A0A916XKA8_9ACTN</name>
<organism evidence="1 2">
    <name type="scientific">Hoyosella rhizosphaerae</name>
    <dbReference type="NCBI Taxonomy" id="1755582"/>
    <lineage>
        <taxon>Bacteria</taxon>
        <taxon>Bacillati</taxon>
        <taxon>Actinomycetota</taxon>
        <taxon>Actinomycetes</taxon>
        <taxon>Mycobacteriales</taxon>
        <taxon>Hoyosellaceae</taxon>
        <taxon>Hoyosella</taxon>
    </lineage>
</organism>
<protein>
    <submittedName>
        <fullName evidence="1">Uncharacterized protein</fullName>
    </submittedName>
</protein>
<dbReference type="AlphaFoldDB" id="A0A916XKA8"/>
<accession>A0A916XKA8</accession>
<sequence>MFGAGADVVEVVKPCVLKVAGYGVPAKYAVAIDISGSYRPTCGEYGRMLVGFGGETCVEHEVLVLAAGEYLRLRG</sequence>
<dbReference type="EMBL" id="BMJH01000005">
    <property type="protein sequence ID" value="GGC76921.1"/>
    <property type="molecule type" value="Genomic_DNA"/>
</dbReference>
<gene>
    <name evidence="1" type="ORF">GCM10011410_32760</name>
</gene>
<proteinExistence type="predicted"/>
<dbReference type="Proteomes" id="UP000641514">
    <property type="component" value="Unassembled WGS sequence"/>
</dbReference>